<sequence>MEPSRVDQGKFWNLRVAQDKVARCAAKLVTPKTGSETCALRKVIWRVAQWAQETIGL</sequence>
<evidence type="ECO:0000313" key="2">
    <source>
        <dbReference type="Proteomes" id="UP000265520"/>
    </source>
</evidence>
<keyword evidence="2" id="KW-1185">Reference proteome</keyword>
<evidence type="ECO:0000313" key="1">
    <source>
        <dbReference type="EMBL" id="MCI37363.1"/>
    </source>
</evidence>
<dbReference type="Proteomes" id="UP000265520">
    <property type="component" value="Unassembled WGS sequence"/>
</dbReference>
<proteinExistence type="predicted"/>
<dbReference type="AlphaFoldDB" id="A0A392RL45"/>
<accession>A0A392RL45</accession>
<protein>
    <submittedName>
        <fullName evidence="1">Uncharacterized protein</fullName>
    </submittedName>
</protein>
<reference evidence="1 2" key="1">
    <citation type="journal article" date="2018" name="Front. Plant Sci.">
        <title>Red Clover (Trifolium pratense) and Zigzag Clover (T. medium) - A Picture of Genomic Similarities and Differences.</title>
        <authorList>
            <person name="Dluhosova J."/>
            <person name="Istvanek J."/>
            <person name="Nedelnik J."/>
            <person name="Repkova J."/>
        </authorList>
    </citation>
    <scope>NUCLEOTIDE SEQUENCE [LARGE SCALE GENOMIC DNA]</scope>
    <source>
        <strain evidence="2">cv. 10/8</strain>
        <tissue evidence="1">Leaf</tissue>
    </source>
</reference>
<name>A0A392RL45_9FABA</name>
<dbReference type="EMBL" id="LXQA010243801">
    <property type="protein sequence ID" value="MCI37363.1"/>
    <property type="molecule type" value="Genomic_DNA"/>
</dbReference>
<feature type="non-terminal residue" evidence="1">
    <location>
        <position position="57"/>
    </location>
</feature>
<comment type="caution">
    <text evidence="1">The sequence shown here is derived from an EMBL/GenBank/DDBJ whole genome shotgun (WGS) entry which is preliminary data.</text>
</comment>
<organism evidence="1 2">
    <name type="scientific">Trifolium medium</name>
    <dbReference type="NCBI Taxonomy" id="97028"/>
    <lineage>
        <taxon>Eukaryota</taxon>
        <taxon>Viridiplantae</taxon>
        <taxon>Streptophyta</taxon>
        <taxon>Embryophyta</taxon>
        <taxon>Tracheophyta</taxon>
        <taxon>Spermatophyta</taxon>
        <taxon>Magnoliopsida</taxon>
        <taxon>eudicotyledons</taxon>
        <taxon>Gunneridae</taxon>
        <taxon>Pentapetalae</taxon>
        <taxon>rosids</taxon>
        <taxon>fabids</taxon>
        <taxon>Fabales</taxon>
        <taxon>Fabaceae</taxon>
        <taxon>Papilionoideae</taxon>
        <taxon>50 kb inversion clade</taxon>
        <taxon>NPAAA clade</taxon>
        <taxon>Hologalegina</taxon>
        <taxon>IRL clade</taxon>
        <taxon>Trifolieae</taxon>
        <taxon>Trifolium</taxon>
    </lineage>
</organism>